<keyword evidence="1" id="KW-0811">Translocation</keyword>
<keyword evidence="1" id="KW-0496">Mitochondrion</keyword>
<gene>
    <name evidence="3" type="ORF">XYLVIOL_LOCUS8813</name>
</gene>
<keyword evidence="1" id="KW-1015">Disulfide bond</keyword>
<comment type="function">
    <text evidence="1">Mitochondrial intermembrane chaperone that participates in the import and insertion of some multi-pass transmembrane proteins into the mitochondrial inner membrane. Also required for the transfer of beta-barrel precursors from the TOM complex to the sorting and assembly machinery (SAM complex) of the outer membrane. Acts as a chaperone-like protein that protects the hydrophobic precursors from aggregation and guide them through the mitochondrial intermembrane space.</text>
</comment>
<keyword evidence="1" id="KW-0143">Chaperone</keyword>
<comment type="subunit">
    <text evidence="1">Heterohexamer.</text>
</comment>
<dbReference type="Proteomes" id="UP001642520">
    <property type="component" value="Unassembled WGS sequence"/>
</dbReference>
<sequence length="91" mass="10839">MRFMEEQRSNNAIDVQFQAFLERENTNQQFQRLASNLTDICWQVCIEAPGRSLDLYNQNCLVNCVERFIDTNNFITYRLGNIILTDREKEQ</sequence>
<dbReference type="EMBL" id="CAXAJV020001299">
    <property type="protein sequence ID" value="CAL7948350.1"/>
    <property type="molecule type" value="Genomic_DNA"/>
</dbReference>
<proteinExistence type="inferred from homology"/>
<keyword evidence="1" id="KW-0653">Protein transport</keyword>
<comment type="subcellular location">
    <subcellularLocation>
        <location evidence="1">Mitochondrion inner membrane</location>
        <topology evidence="1">Peripheral membrane protein</topology>
        <orientation evidence="1">Intermembrane side</orientation>
    </subcellularLocation>
</comment>
<dbReference type="InterPro" id="IPR035427">
    <property type="entry name" value="Tim10-like_dom_sf"/>
</dbReference>
<reference evidence="3 4" key="1">
    <citation type="submission" date="2024-08" db="EMBL/GenBank/DDBJ databases">
        <authorList>
            <person name="Will J Nash"/>
            <person name="Angela Man"/>
            <person name="Seanna McTaggart"/>
            <person name="Kendall Baker"/>
            <person name="Tom Barker"/>
            <person name="Leah Catchpole"/>
            <person name="Alex Durrant"/>
            <person name="Karim Gharbi"/>
            <person name="Naomi Irish"/>
            <person name="Gemy Kaithakottil"/>
            <person name="Debby Ku"/>
            <person name="Aaliyah Providence"/>
            <person name="Felix Shaw"/>
            <person name="David Swarbreck"/>
            <person name="Chris Watkins"/>
            <person name="Ann M. McCartney"/>
            <person name="Giulio Formenti"/>
            <person name="Alice Mouton"/>
            <person name="Noel Vella"/>
            <person name="Bjorn M von Reumont"/>
            <person name="Adriana Vella"/>
            <person name="Wilfried Haerty"/>
        </authorList>
    </citation>
    <scope>NUCLEOTIDE SEQUENCE [LARGE SCALE GENOMIC DNA]</scope>
</reference>
<accession>A0ABP1P517</accession>
<keyword evidence="4" id="KW-1185">Reference proteome</keyword>
<organism evidence="3 4">
    <name type="scientific">Xylocopa violacea</name>
    <name type="common">Violet carpenter bee</name>
    <name type="synonym">Apis violacea</name>
    <dbReference type="NCBI Taxonomy" id="135666"/>
    <lineage>
        <taxon>Eukaryota</taxon>
        <taxon>Metazoa</taxon>
        <taxon>Ecdysozoa</taxon>
        <taxon>Arthropoda</taxon>
        <taxon>Hexapoda</taxon>
        <taxon>Insecta</taxon>
        <taxon>Pterygota</taxon>
        <taxon>Neoptera</taxon>
        <taxon>Endopterygota</taxon>
        <taxon>Hymenoptera</taxon>
        <taxon>Apocrita</taxon>
        <taxon>Aculeata</taxon>
        <taxon>Apoidea</taxon>
        <taxon>Anthophila</taxon>
        <taxon>Apidae</taxon>
        <taxon>Xylocopa</taxon>
        <taxon>Xylocopa</taxon>
    </lineage>
</organism>
<evidence type="ECO:0000259" key="2">
    <source>
        <dbReference type="Pfam" id="PF02953"/>
    </source>
</evidence>
<dbReference type="Pfam" id="PF02953">
    <property type="entry name" value="zf-Tim10_DDP"/>
    <property type="match status" value="1"/>
</dbReference>
<dbReference type="InterPro" id="IPR004217">
    <property type="entry name" value="Tim10-like"/>
</dbReference>
<evidence type="ECO:0000313" key="4">
    <source>
        <dbReference type="Proteomes" id="UP001642520"/>
    </source>
</evidence>
<evidence type="ECO:0000256" key="1">
    <source>
        <dbReference type="RuleBase" id="RU367043"/>
    </source>
</evidence>
<comment type="domain">
    <text evidence="1">The twin CX3C motif contains 4 conserved Cys residues that form 2 disulfide bonds in the mitochondrial intermembrane space.</text>
</comment>
<comment type="similarity">
    <text evidence="1">Belongs to the small Tim family.</text>
</comment>
<keyword evidence="1" id="KW-0999">Mitochondrion inner membrane</keyword>
<keyword evidence="1" id="KW-0472">Membrane</keyword>
<dbReference type="SUPFAM" id="SSF144122">
    <property type="entry name" value="Tim10-like"/>
    <property type="match status" value="1"/>
</dbReference>
<feature type="domain" description="Tim10-like" evidence="2">
    <location>
        <begin position="20"/>
        <end position="79"/>
    </location>
</feature>
<dbReference type="Gene3D" id="1.10.287.810">
    <property type="entry name" value="Mitochondrial import inner membrane translocase subunit tim13 like domains"/>
    <property type="match status" value="1"/>
</dbReference>
<protein>
    <recommendedName>
        <fullName evidence="1">Mitochondrial import inner membrane translocase subunit</fullName>
    </recommendedName>
</protein>
<keyword evidence="1" id="KW-0813">Transport</keyword>
<evidence type="ECO:0000313" key="3">
    <source>
        <dbReference type="EMBL" id="CAL7948350.1"/>
    </source>
</evidence>
<name>A0ABP1P517_XYLVO</name>
<comment type="caution">
    <text evidence="3">The sequence shown here is derived from an EMBL/GenBank/DDBJ whole genome shotgun (WGS) entry which is preliminary data.</text>
</comment>